<dbReference type="InterPro" id="IPR002938">
    <property type="entry name" value="FAD-bd"/>
</dbReference>
<evidence type="ECO:0000313" key="7">
    <source>
        <dbReference type="Proteomes" id="UP000490939"/>
    </source>
</evidence>
<dbReference type="Proteomes" id="UP000490939">
    <property type="component" value="Unassembled WGS sequence"/>
</dbReference>
<dbReference type="EMBL" id="WNWR01000858">
    <property type="protein sequence ID" value="KAE9968064.1"/>
    <property type="molecule type" value="Genomic_DNA"/>
</dbReference>
<dbReference type="GO" id="GO:0016709">
    <property type="term" value="F:oxidoreductase activity, acting on paired donors, with incorporation or reduction of molecular oxygen, NAD(P)H as one donor, and incorporation of one atom of oxygen"/>
    <property type="evidence" value="ECO:0007669"/>
    <property type="project" value="UniProtKB-ARBA"/>
</dbReference>
<name>A0A8H3YPA5_VENIN</name>
<protein>
    <recommendedName>
        <fullName evidence="5">FAD-binding domain-containing protein</fullName>
    </recommendedName>
</protein>
<gene>
    <name evidence="6" type="ORF">EG327_011194</name>
</gene>
<evidence type="ECO:0000256" key="3">
    <source>
        <dbReference type="ARBA" id="ARBA00022827"/>
    </source>
</evidence>
<feature type="non-terminal residue" evidence="6">
    <location>
        <position position="1"/>
    </location>
</feature>
<dbReference type="PANTHER" id="PTHR43004">
    <property type="entry name" value="TRK SYSTEM POTASSIUM UPTAKE PROTEIN"/>
    <property type="match status" value="1"/>
</dbReference>
<feature type="domain" description="FAD-binding" evidence="5">
    <location>
        <begin position="347"/>
        <end position="400"/>
    </location>
</feature>
<keyword evidence="4" id="KW-0560">Oxidoreductase</keyword>
<dbReference type="Gene3D" id="3.50.50.60">
    <property type="entry name" value="FAD/NAD(P)-binding domain"/>
    <property type="match status" value="2"/>
</dbReference>
<dbReference type="Pfam" id="PF01494">
    <property type="entry name" value="FAD_binding_3"/>
    <property type="match status" value="2"/>
</dbReference>
<keyword evidence="2" id="KW-0285">Flavoprotein</keyword>
<dbReference type="GO" id="GO:0071949">
    <property type="term" value="F:FAD binding"/>
    <property type="evidence" value="ECO:0007669"/>
    <property type="project" value="InterPro"/>
</dbReference>
<sequence length="632" mass="69281">LNNHITRDSQQPIFVLGLPGTYLDVNKASIAFLTVDTNGWIPDGAVQPPQAAHTNDIVANGVNGTRTLNGSNGTHVLNSSDGARVVDGKNAANTLTGKNYQKSRVELDDVPVLIVGGGPTGLLLAYLLSKLNVKSLLIEKYPQRLSAPKAHALNPRTLEICRQFGLDTKKIRRLGTPRGDAYWVNFVTSLSGEQIGVLPYERMDAAVLDDTPEMIHNIPQPDFEQFVADELALDPNVEIRKGVAFVSGAQNKNEVFTKVEERATGIQYVIRSQHVIACDGGRSAVRNETMMTIHFSADLRPVVGERVGMLHWILDPATSGFLIGYDLAGNQVIISNFDPVKHPVESAGDAAHSFPPTGGLGLNTGIADVHNIAYKIAAVHQGWGGESLLENYETERRHLAHVNSIQSVKNGKKIFSFLKALGTAGIDDLDEARQKLTETIHDPSKKELIENHVEAQREHFDNLELHIGYVYGDESVPPDASAYTPKFIPGARLPHAWIRINNSNFLAQHEPVDISYVKELSPEFVAARRYSVLDLCAVDSFTMLVGSQRAWLDKFKALRRALSQRGVKLNMFAADEDFDFTTELHRELFASGVELQNGGGLLLRPDQHILTRLSSGTTVGQMESDLLGHLGL</sequence>
<dbReference type="PRINTS" id="PR00420">
    <property type="entry name" value="RNGMNOXGNASE"/>
</dbReference>
<feature type="domain" description="FAD-binding" evidence="5">
    <location>
        <begin position="109"/>
        <end position="294"/>
    </location>
</feature>
<evidence type="ECO:0000313" key="6">
    <source>
        <dbReference type="EMBL" id="KAE9968064.1"/>
    </source>
</evidence>
<dbReference type="InterPro" id="IPR036188">
    <property type="entry name" value="FAD/NAD-bd_sf"/>
</dbReference>
<organism evidence="6 7">
    <name type="scientific">Venturia inaequalis</name>
    <name type="common">Apple scab fungus</name>
    <dbReference type="NCBI Taxonomy" id="5025"/>
    <lineage>
        <taxon>Eukaryota</taxon>
        <taxon>Fungi</taxon>
        <taxon>Dikarya</taxon>
        <taxon>Ascomycota</taxon>
        <taxon>Pezizomycotina</taxon>
        <taxon>Dothideomycetes</taxon>
        <taxon>Pleosporomycetidae</taxon>
        <taxon>Venturiales</taxon>
        <taxon>Venturiaceae</taxon>
        <taxon>Venturia</taxon>
    </lineage>
</organism>
<accession>A0A8H3YPA5</accession>
<dbReference type="Gene3D" id="3.40.30.120">
    <property type="match status" value="1"/>
</dbReference>
<comment type="caution">
    <text evidence="6">The sequence shown here is derived from an EMBL/GenBank/DDBJ whole genome shotgun (WGS) entry which is preliminary data.</text>
</comment>
<dbReference type="PANTHER" id="PTHR43004:SF19">
    <property type="entry name" value="BINDING MONOOXYGENASE, PUTATIVE (JCVI)-RELATED"/>
    <property type="match status" value="1"/>
</dbReference>
<comment type="cofactor">
    <cofactor evidence="1">
        <name>FAD</name>
        <dbReference type="ChEBI" id="CHEBI:57692"/>
    </cofactor>
</comment>
<evidence type="ECO:0000256" key="1">
    <source>
        <dbReference type="ARBA" id="ARBA00001974"/>
    </source>
</evidence>
<reference evidence="6 7" key="1">
    <citation type="submission" date="2019-07" db="EMBL/GenBank/DDBJ databases">
        <title>Venturia inaequalis Genome Resource.</title>
        <authorList>
            <person name="Lichtner F.J."/>
        </authorList>
    </citation>
    <scope>NUCLEOTIDE SEQUENCE [LARGE SCALE GENOMIC DNA]</scope>
    <source>
        <strain evidence="6 7">DMI_063113</strain>
    </source>
</reference>
<proteinExistence type="predicted"/>
<evidence type="ECO:0000256" key="4">
    <source>
        <dbReference type="ARBA" id="ARBA00023002"/>
    </source>
</evidence>
<dbReference type="SUPFAM" id="SSF51905">
    <property type="entry name" value="FAD/NAD(P)-binding domain"/>
    <property type="match status" value="1"/>
</dbReference>
<evidence type="ECO:0000259" key="5">
    <source>
        <dbReference type="Pfam" id="PF01494"/>
    </source>
</evidence>
<evidence type="ECO:0000256" key="2">
    <source>
        <dbReference type="ARBA" id="ARBA00022630"/>
    </source>
</evidence>
<keyword evidence="3" id="KW-0274">FAD</keyword>
<keyword evidence="7" id="KW-1185">Reference proteome</keyword>
<dbReference type="InterPro" id="IPR050641">
    <property type="entry name" value="RIFMO-like"/>
</dbReference>
<dbReference type="AlphaFoldDB" id="A0A8H3YPA5"/>